<comment type="caution">
    <text evidence="1">The sequence shown here is derived from an EMBL/GenBank/DDBJ whole genome shotgun (WGS) entry which is preliminary data.</text>
</comment>
<keyword evidence="2" id="KW-1185">Reference proteome</keyword>
<dbReference type="Proteomes" id="UP000035909">
    <property type="component" value="Unassembled WGS sequence"/>
</dbReference>
<dbReference type="PATRIC" id="fig|320778.3.peg.1270"/>
<proteinExistence type="predicted"/>
<dbReference type="AlphaFoldDB" id="A0A0J1K6X3"/>
<name>A0A0J1K6X3_9GAMM</name>
<sequence>MFDKFIDEENYDLINETICKENISTIDLSSFDMHEVPNYCHFIWLGKLNLNNLDYLNIWKKYFICDTLD</sequence>
<accession>A0A0J1K6X3</accession>
<evidence type="ECO:0000313" key="2">
    <source>
        <dbReference type="Proteomes" id="UP000035909"/>
    </source>
</evidence>
<reference evidence="1 2" key="1">
    <citation type="submission" date="2015-05" db="EMBL/GenBank/DDBJ databases">
        <title>Photobacterium galathea sp. nov.</title>
        <authorList>
            <person name="Machado H."/>
            <person name="Gram L."/>
        </authorList>
    </citation>
    <scope>NUCLEOTIDE SEQUENCE [LARGE SCALE GENOMIC DNA]</scope>
    <source>
        <strain evidence="1 2">DSM 22954</strain>
    </source>
</reference>
<evidence type="ECO:0000313" key="1">
    <source>
        <dbReference type="EMBL" id="KLV10117.1"/>
    </source>
</evidence>
<dbReference type="EMBL" id="LDOU01000006">
    <property type="protein sequence ID" value="KLV10117.1"/>
    <property type="molecule type" value="Genomic_DNA"/>
</dbReference>
<protein>
    <submittedName>
        <fullName evidence="1">Uncharacterized protein</fullName>
    </submittedName>
</protein>
<organism evidence="1 2">
    <name type="scientific">Photobacterium ganghwense</name>
    <dbReference type="NCBI Taxonomy" id="320778"/>
    <lineage>
        <taxon>Bacteria</taxon>
        <taxon>Pseudomonadati</taxon>
        <taxon>Pseudomonadota</taxon>
        <taxon>Gammaproteobacteria</taxon>
        <taxon>Vibrionales</taxon>
        <taxon>Vibrionaceae</taxon>
        <taxon>Photobacterium</taxon>
    </lineage>
</organism>
<gene>
    <name evidence="1" type="ORF">ABT57_05895</name>
</gene>